<sequence>MQKQSLSCAFEPTVPKITPPRIGGWQNLVRYQYRSCIATIVGKSLKICLVNVVWSLHRKWHQKWQNLVLAKIHPY</sequence>
<accession>A0ABY0BJ26</accession>
<comment type="caution">
    <text evidence="1">The sequence shown here is derived from an EMBL/GenBank/DDBJ whole genome shotgun (WGS) entry which is preliminary data.</text>
</comment>
<proteinExistence type="predicted"/>
<reference evidence="1 2" key="1">
    <citation type="submission" date="2018-12" db="EMBL/GenBank/DDBJ databases">
        <title>Persistence of Moraxella catarrhalis in Chronic Obstructive Pulmonary Disease and Regulation of the Hag/MID Adhesin.</title>
        <authorList>
            <person name="Murphy T."/>
            <person name="Zhao X."/>
            <person name="Vyas G."/>
            <person name="Aluvathingal J."/>
            <person name="Nadendla S."/>
            <person name="Tallon L."/>
            <person name="Tettelin H."/>
        </authorList>
    </citation>
    <scope>NUCLEOTIDE SEQUENCE [LARGE SCALE GENOMIC DNA]</scope>
    <source>
        <strain evidence="1 2">173P27B1</strain>
    </source>
</reference>
<dbReference type="EMBL" id="RYER01000019">
    <property type="protein sequence ID" value="RUO15523.1"/>
    <property type="molecule type" value="Genomic_DNA"/>
</dbReference>
<name>A0ABY0BJ26_MORCA</name>
<dbReference type="Proteomes" id="UP000268436">
    <property type="component" value="Unassembled WGS sequence"/>
</dbReference>
<evidence type="ECO:0000313" key="1">
    <source>
        <dbReference type="EMBL" id="RUO15523.1"/>
    </source>
</evidence>
<evidence type="ECO:0000313" key="2">
    <source>
        <dbReference type="Proteomes" id="UP000268436"/>
    </source>
</evidence>
<organism evidence="1 2">
    <name type="scientific">Moraxella catarrhalis</name>
    <name type="common">Branhamella catarrhalis</name>
    <dbReference type="NCBI Taxonomy" id="480"/>
    <lineage>
        <taxon>Bacteria</taxon>
        <taxon>Pseudomonadati</taxon>
        <taxon>Pseudomonadota</taxon>
        <taxon>Gammaproteobacteria</taxon>
        <taxon>Moraxellales</taxon>
        <taxon>Moraxellaceae</taxon>
        <taxon>Moraxella</taxon>
    </lineage>
</organism>
<gene>
    <name evidence="1" type="ORF">EJK54_1350</name>
</gene>
<protein>
    <submittedName>
        <fullName evidence="1">Uncharacterized protein</fullName>
    </submittedName>
</protein>
<keyword evidence="2" id="KW-1185">Reference proteome</keyword>